<dbReference type="SUPFAM" id="SSF52540">
    <property type="entry name" value="P-loop containing nucleoside triphosphate hydrolases"/>
    <property type="match status" value="1"/>
</dbReference>
<dbReference type="Gene3D" id="3.40.50.300">
    <property type="entry name" value="P-loop containing nucleotide triphosphate hydrolases"/>
    <property type="match status" value="1"/>
</dbReference>
<sequence length="587" mass="62587">MRPLLFFLRMFRPHWAWLAGGAAMAVVVLLGVVGLLSLSGWFLTATALAGLSMANPGAFDIYRPGAGVRFFALLRTGGRYGERLLTHEGTFRVLSDLRSWFFRRALPLSPARLQDLRAGDLLNRVVADIDALDTLYLRVLVPSAVACVAFLLLVLVLPWLIPEAAVAAALLMLLGGIALPWIAARAGMRTGRELAVLRAALRTEALDAGRGMAELLVYDRSGRRAAAFEALDATFLAQQARMSGLTGWLNAAVGLTGQAAVLLAFVFGAGMVQAATLSAPQLAFVMLGLMGLFEAVAPLPMAYQYLGQVRQAAERLLAVAERRPAVVDPVQPAPRPRDLHLRFEAVGFRYATDGPAVLQDIDLDLPPGRHVAVTGPSGAGKSTILNLALRFHLPQEGRITLGGVPLEALSEADLYDMVGSLSQSSEIFAATVRENLALGDPAADDAAMWAALEIAGLAEFVDRLPHTLDTFVGEHGQTLSGGEGRRLALARVVLRDPPILLLDEPLAGLDRETAATVRAALRQLAAGRTMVWVTHDLTALDDMDEVVHLQAGRVKERGSHAGLLAADGGYARSHRLMAAAATTAMAD</sequence>
<dbReference type="PANTHER" id="PTHR24221">
    <property type="entry name" value="ATP-BINDING CASSETTE SUB-FAMILY B"/>
    <property type="match status" value="1"/>
</dbReference>
<keyword evidence="5 7" id="KW-1133">Transmembrane helix</keyword>
<keyword evidence="2 7" id="KW-0812">Transmembrane</keyword>
<feature type="transmembrane region" description="Helical" evidence="7">
    <location>
        <begin position="248"/>
        <end position="270"/>
    </location>
</feature>
<comment type="subcellular location">
    <subcellularLocation>
        <location evidence="1">Cell membrane</location>
        <topology evidence="1">Multi-pass membrane protein</topology>
    </subcellularLocation>
</comment>
<evidence type="ECO:0000256" key="4">
    <source>
        <dbReference type="ARBA" id="ARBA00022840"/>
    </source>
</evidence>
<evidence type="ECO:0000313" key="11">
    <source>
        <dbReference type="Proteomes" id="UP001595528"/>
    </source>
</evidence>
<dbReference type="PANTHER" id="PTHR24221:SF654">
    <property type="entry name" value="ATP-BINDING CASSETTE SUB-FAMILY B MEMBER 6"/>
    <property type="match status" value="1"/>
</dbReference>
<evidence type="ECO:0000256" key="3">
    <source>
        <dbReference type="ARBA" id="ARBA00022741"/>
    </source>
</evidence>
<evidence type="ECO:0000313" key="10">
    <source>
        <dbReference type="EMBL" id="MFC3230231.1"/>
    </source>
</evidence>
<dbReference type="SMART" id="SM00382">
    <property type="entry name" value="AAA"/>
    <property type="match status" value="1"/>
</dbReference>
<evidence type="ECO:0000259" key="9">
    <source>
        <dbReference type="PROSITE" id="PS50929"/>
    </source>
</evidence>
<gene>
    <name evidence="10" type="primary">cydC</name>
    <name evidence="10" type="ORF">ACFOGJ_23475</name>
</gene>
<dbReference type="Gene3D" id="1.20.1560.10">
    <property type="entry name" value="ABC transporter type 1, transmembrane domain"/>
    <property type="match status" value="1"/>
</dbReference>
<reference evidence="11" key="1">
    <citation type="journal article" date="2019" name="Int. J. Syst. Evol. Microbiol.">
        <title>The Global Catalogue of Microorganisms (GCM) 10K type strain sequencing project: providing services to taxonomists for standard genome sequencing and annotation.</title>
        <authorList>
            <consortium name="The Broad Institute Genomics Platform"/>
            <consortium name="The Broad Institute Genome Sequencing Center for Infectious Disease"/>
            <person name="Wu L."/>
            <person name="Ma J."/>
        </authorList>
    </citation>
    <scope>NUCLEOTIDE SEQUENCE [LARGE SCALE GENOMIC DNA]</scope>
    <source>
        <strain evidence="11">KCTC 42964</strain>
    </source>
</reference>
<dbReference type="PROSITE" id="PS50929">
    <property type="entry name" value="ABC_TM1F"/>
    <property type="match status" value="1"/>
</dbReference>
<proteinExistence type="predicted"/>
<keyword evidence="4" id="KW-0067">ATP-binding</keyword>
<dbReference type="InterPro" id="IPR014223">
    <property type="entry name" value="ABC_CydC/D"/>
</dbReference>
<dbReference type="RefSeq" id="WP_379905210.1">
    <property type="nucleotide sequence ID" value="NZ_JBHRTR010000037.1"/>
</dbReference>
<evidence type="ECO:0000256" key="7">
    <source>
        <dbReference type="SAM" id="Phobius"/>
    </source>
</evidence>
<dbReference type="NCBIfam" id="TIGR02868">
    <property type="entry name" value="CydC"/>
    <property type="match status" value="1"/>
</dbReference>
<accession>A0ABV7L6E2</accession>
<dbReference type="InterPro" id="IPR039421">
    <property type="entry name" value="Type_1_exporter"/>
</dbReference>
<keyword evidence="11" id="KW-1185">Reference proteome</keyword>
<dbReference type="EMBL" id="JBHRTR010000037">
    <property type="protein sequence ID" value="MFC3230231.1"/>
    <property type="molecule type" value="Genomic_DNA"/>
</dbReference>
<dbReference type="InterPro" id="IPR003593">
    <property type="entry name" value="AAA+_ATPase"/>
</dbReference>
<dbReference type="InterPro" id="IPR003439">
    <property type="entry name" value="ABC_transporter-like_ATP-bd"/>
</dbReference>
<feature type="transmembrane region" description="Helical" evidence="7">
    <location>
        <begin position="139"/>
        <end position="160"/>
    </location>
</feature>
<organism evidence="10 11">
    <name type="scientific">Marinibaculum pumilum</name>
    <dbReference type="NCBI Taxonomy" id="1766165"/>
    <lineage>
        <taxon>Bacteria</taxon>
        <taxon>Pseudomonadati</taxon>
        <taxon>Pseudomonadota</taxon>
        <taxon>Alphaproteobacteria</taxon>
        <taxon>Rhodospirillales</taxon>
        <taxon>Rhodospirillaceae</taxon>
        <taxon>Marinibaculum</taxon>
    </lineage>
</organism>
<keyword evidence="6 7" id="KW-0472">Membrane</keyword>
<dbReference type="InterPro" id="IPR036640">
    <property type="entry name" value="ABC1_TM_sf"/>
</dbReference>
<dbReference type="SUPFAM" id="SSF90123">
    <property type="entry name" value="ABC transporter transmembrane region"/>
    <property type="match status" value="1"/>
</dbReference>
<dbReference type="CDD" id="cd18585">
    <property type="entry name" value="ABC_6TM_CydC"/>
    <property type="match status" value="1"/>
</dbReference>
<evidence type="ECO:0000256" key="2">
    <source>
        <dbReference type="ARBA" id="ARBA00022692"/>
    </source>
</evidence>
<keyword evidence="3" id="KW-0547">Nucleotide-binding</keyword>
<feature type="transmembrane region" description="Helical" evidence="7">
    <location>
        <begin position="166"/>
        <end position="184"/>
    </location>
</feature>
<evidence type="ECO:0000256" key="5">
    <source>
        <dbReference type="ARBA" id="ARBA00022989"/>
    </source>
</evidence>
<evidence type="ECO:0000256" key="6">
    <source>
        <dbReference type="ARBA" id="ARBA00023136"/>
    </source>
</evidence>
<feature type="domain" description="ABC transmembrane type-1" evidence="9">
    <location>
        <begin position="25"/>
        <end position="308"/>
    </location>
</feature>
<comment type="caution">
    <text evidence="10">The sequence shown here is derived from an EMBL/GenBank/DDBJ whole genome shotgun (WGS) entry which is preliminary data.</text>
</comment>
<protein>
    <submittedName>
        <fullName evidence="10">Thiol reductant ABC exporter subunit CydC</fullName>
    </submittedName>
</protein>
<dbReference type="InterPro" id="IPR027417">
    <property type="entry name" value="P-loop_NTPase"/>
</dbReference>
<dbReference type="Pfam" id="PF00005">
    <property type="entry name" value="ABC_tran"/>
    <property type="match status" value="1"/>
</dbReference>
<dbReference type="InterPro" id="IPR011527">
    <property type="entry name" value="ABC1_TM_dom"/>
</dbReference>
<dbReference type="Pfam" id="PF00664">
    <property type="entry name" value="ABC_membrane"/>
    <property type="match status" value="1"/>
</dbReference>
<dbReference type="Proteomes" id="UP001595528">
    <property type="component" value="Unassembled WGS sequence"/>
</dbReference>
<dbReference type="PROSITE" id="PS50893">
    <property type="entry name" value="ABC_TRANSPORTER_2"/>
    <property type="match status" value="1"/>
</dbReference>
<feature type="transmembrane region" description="Helical" evidence="7">
    <location>
        <begin position="15"/>
        <end position="43"/>
    </location>
</feature>
<evidence type="ECO:0000256" key="1">
    <source>
        <dbReference type="ARBA" id="ARBA00004651"/>
    </source>
</evidence>
<feature type="domain" description="ABC transporter" evidence="8">
    <location>
        <begin position="341"/>
        <end position="576"/>
    </location>
</feature>
<evidence type="ECO:0000259" key="8">
    <source>
        <dbReference type="PROSITE" id="PS50893"/>
    </source>
</evidence>
<name>A0ABV7L6E2_9PROT</name>
<feature type="transmembrane region" description="Helical" evidence="7">
    <location>
        <begin position="282"/>
        <end position="306"/>
    </location>
</feature>